<keyword evidence="4" id="KW-1185">Reference proteome</keyword>
<feature type="region of interest" description="Disordered" evidence="1">
    <location>
        <begin position="1"/>
        <end position="69"/>
    </location>
</feature>
<name>A0A813GLT3_POLGL</name>
<accession>A0A813GLT3</accession>
<evidence type="ECO:0000313" key="4">
    <source>
        <dbReference type="Proteomes" id="UP000654075"/>
    </source>
</evidence>
<feature type="domain" description="Protein NO VEIN C-terminal" evidence="2">
    <location>
        <begin position="205"/>
        <end position="250"/>
    </location>
</feature>
<reference evidence="3" key="1">
    <citation type="submission" date="2021-02" db="EMBL/GenBank/DDBJ databases">
        <authorList>
            <person name="Dougan E. K."/>
            <person name="Rhodes N."/>
            <person name="Thang M."/>
            <person name="Chan C."/>
        </authorList>
    </citation>
    <scope>NUCLEOTIDE SEQUENCE</scope>
</reference>
<dbReference type="Pfam" id="PF13020">
    <property type="entry name" value="NOV_C"/>
    <property type="match status" value="1"/>
</dbReference>
<organism evidence="3 4">
    <name type="scientific">Polarella glacialis</name>
    <name type="common">Dinoflagellate</name>
    <dbReference type="NCBI Taxonomy" id="89957"/>
    <lineage>
        <taxon>Eukaryota</taxon>
        <taxon>Sar</taxon>
        <taxon>Alveolata</taxon>
        <taxon>Dinophyceae</taxon>
        <taxon>Suessiales</taxon>
        <taxon>Suessiaceae</taxon>
        <taxon>Polarella</taxon>
    </lineage>
</organism>
<evidence type="ECO:0000313" key="3">
    <source>
        <dbReference type="EMBL" id="CAE8626241.1"/>
    </source>
</evidence>
<dbReference type="Proteomes" id="UP000654075">
    <property type="component" value="Unassembled WGS sequence"/>
</dbReference>
<dbReference type="InterPro" id="IPR024975">
    <property type="entry name" value="NOV_C"/>
</dbReference>
<protein>
    <recommendedName>
        <fullName evidence="2">Protein NO VEIN C-terminal domain-containing protein</fullName>
    </recommendedName>
</protein>
<dbReference type="AlphaFoldDB" id="A0A813GLT3"/>
<feature type="compositionally biased region" description="Low complexity" evidence="1">
    <location>
        <begin position="16"/>
        <end position="34"/>
    </location>
</feature>
<gene>
    <name evidence="3" type="ORF">PGLA1383_LOCUS43189</name>
</gene>
<dbReference type="EMBL" id="CAJNNV010028939">
    <property type="protein sequence ID" value="CAE8626241.1"/>
    <property type="molecule type" value="Genomic_DNA"/>
</dbReference>
<comment type="caution">
    <text evidence="3">The sequence shown here is derived from an EMBL/GenBank/DDBJ whole genome shotgun (WGS) entry which is preliminary data.</text>
</comment>
<sequence length="278" mass="29625">MGAMSTGSIGGGGGPNSSSEPSGPEPSSTEPSGGFQSHWLDAFGSSENRLGSVGGEAGPRSIREHGGGWASTSSIEARLRLAIQEPQPDLSAGAACSSLTPDMVVSELQLDSARQAELASLGELTADEALRMVGRAGEEAAASAFERMGYEVVWVNRLKETLWPFDLVICKLTDGGKAAGLANMFRQEGSEQREKDRKRLEKALQDPQTILVEVKASLAEERDVFDVSSAQLACARQLGPRFWLARLRDLAGPKARLDVLPDLNSCLCQGRLRLLMIA</sequence>
<evidence type="ECO:0000259" key="2">
    <source>
        <dbReference type="Pfam" id="PF13020"/>
    </source>
</evidence>
<evidence type="ECO:0000256" key="1">
    <source>
        <dbReference type="SAM" id="MobiDB-lite"/>
    </source>
</evidence>
<proteinExistence type="predicted"/>